<name>A0A6J5MEU3_9CAUD</name>
<proteinExistence type="predicted"/>
<gene>
    <name evidence="1" type="ORF">UFOVP457_7</name>
</gene>
<sequence>MSEDFEINGLTWVDKTNYARGESPQNKPSNIFGVYINGELLQIIYGHRNYPDKWIFNFLALNILNKPLKAQTKEEAAKEAIEICLKTIQELKKGFEVK</sequence>
<accession>A0A6J5MEU3</accession>
<reference evidence="1" key="1">
    <citation type="submission" date="2020-04" db="EMBL/GenBank/DDBJ databases">
        <authorList>
            <person name="Chiriac C."/>
            <person name="Salcher M."/>
            <person name="Ghai R."/>
            <person name="Kavagutti S V."/>
        </authorList>
    </citation>
    <scope>NUCLEOTIDE SEQUENCE</scope>
</reference>
<dbReference type="EMBL" id="LR796435">
    <property type="protein sequence ID" value="CAB4143853.1"/>
    <property type="molecule type" value="Genomic_DNA"/>
</dbReference>
<organism evidence="1">
    <name type="scientific">uncultured Caudovirales phage</name>
    <dbReference type="NCBI Taxonomy" id="2100421"/>
    <lineage>
        <taxon>Viruses</taxon>
        <taxon>Duplodnaviria</taxon>
        <taxon>Heunggongvirae</taxon>
        <taxon>Uroviricota</taxon>
        <taxon>Caudoviricetes</taxon>
        <taxon>Peduoviridae</taxon>
        <taxon>Maltschvirus</taxon>
        <taxon>Maltschvirus maltsch</taxon>
    </lineage>
</organism>
<protein>
    <submittedName>
        <fullName evidence="1">Uncharacterized protein</fullName>
    </submittedName>
</protein>
<evidence type="ECO:0000313" key="1">
    <source>
        <dbReference type="EMBL" id="CAB4143853.1"/>
    </source>
</evidence>